<dbReference type="CDD" id="cd01949">
    <property type="entry name" value="GGDEF"/>
    <property type="match status" value="1"/>
</dbReference>
<sequence>MGLLIRYGPAKVSLWREQAMIDDLTGLYNRRFLHEAGKRELAKALRSEWQGEGYSVSFIFVDIDNLKRINDEEGHAAGDKVLQSVAALLEKCCREVDIVSRVGGDEFNILLPQTGKEGAQLVIDRLKELAKKELVSSKGRPISLSCGLAQEFSLKALKETADAQMYQQKGSKMGKKDDV</sequence>
<evidence type="ECO:0000313" key="2">
    <source>
        <dbReference type="EMBL" id="PIU98477.1"/>
    </source>
</evidence>
<dbReference type="InterPro" id="IPR050469">
    <property type="entry name" value="Diguanylate_Cyclase"/>
</dbReference>
<reference evidence="3" key="1">
    <citation type="submission" date="2017-09" db="EMBL/GenBank/DDBJ databases">
        <title>Depth-based differentiation of microbial function through sediment-hosted aquifers and enrichment of novel symbionts in the deep terrestrial subsurface.</title>
        <authorList>
            <person name="Probst A.J."/>
            <person name="Ladd B."/>
            <person name="Jarett J.K."/>
            <person name="Geller-Mcgrath D.E."/>
            <person name="Sieber C.M.K."/>
            <person name="Emerson J.B."/>
            <person name="Anantharaman K."/>
            <person name="Thomas B.C."/>
            <person name="Malmstrom R."/>
            <person name="Stieglmeier M."/>
            <person name="Klingl A."/>
            <person name="Woyke T."/>
            <person name="Ryan C.M."/>
            <person name="Banfield J.F."/>
        </authorList>
    </citation>
    <scope>NUCLEOTIDE SEQUENCE [LARGE SCALE GENOMIC DNA]</scope>
</reference>
<dbReference type="Gene3D" id="3.30.70.270">
    <property type="match status" value="1"/>
</dbReference>
<dbReference type="PROSITE" id="PS50887">
    <property type="entry name" value="GGDEF"/>
    <property type="match status" value="1"/>
</dbReference>
<dbReference type="AlphaFoldDB" id="A0A2M7B5U6"/>
<dbReference type="SMART" id="SM00267">
    <property type="entry name" value="GGDEF"/>
    <property type="match status" value="1"/>
</dbReference>
<dbReference type="InterPro" id="IPR029787">
    <property type="entry name" value="Nucleotide_cyclase"/>
</dbReference>
<protein>
    <recommendedName>
        <fullName evidence="1">GGDEF domain-containing protein</fullName>
    </recommendedName>
</protein>
<organism evidence="2 3">
    <name type="scientific">Candidatus Wolfebacteria bacterium CG03_land_8_20_14_0_80_40_12</name>
    <dbReference type="NCBI Taxonomy" id="1975069"/>
    <lineage>
        <taxon>Bacteria</taxon>
        <taxon>Candidatus Wolfeibacteriota</taxon>
    </lineage>
</organism>
<name>A0A2M7B5U6_9BACT</name>
<dbReference type="InterPro" id="IPR000160">
    <property type="entry name" value="GGDEF_dom"/>
</dbReference>
<dbReference type="GO" id="GO:0052621">
    <property type="term" value="F:diguanylate cyclase activity"/>
    <property type="evidence" value="ECO:0007669"/>
    <property type="project" value="TreeGrafter"/>
</dbReference>
<dbReference type="Proteomes" id="UP000228949">
    <property type="component" value="Unassembled WGS sequence"/>
</dbReference>
<evidence type="ECO:0000259" key="1">
    <source>
        <dbReference type="PROSITE" id="PS50887"/>
    </source>
</evidence>
<dbReference type="PANTHER" id="PTHR45138:SF9">
    <property type="entry name" value="DIGUANYLATE CYCLASE DGCM-RELATED"/>
    <property type="match status" value="1"/>
</dbReference>
<accession>A0A2M7B5U6</accession>
<evidence type="ECO:0000313" key="3">
    <source>
        <dbReference type="Proteomes" id="UP000228949"/>
    </source>
</evidence>
<comment type="caution">
    <text evidence="2">The sequence shown here is derived from an EMBL/GenBank/DDBJ whole genome shotgun (WGS) entry which is preliminary data.</text>
</comment>
<dbReference type="InterPro" id="IPR043128">
    <property type="entry name" value="Rev_trsase/Diguanyl_cyclase"/>
</dbReference>
<dbReference type="EMBL" id="PEVJ01000027">
    <property type="protein sequence ID" value="PIU98477.1"/>
    <property type="molecule type" value="Genomic_DNA"/>
</dbReference>
<feature type="domain" description="GGDEF" evidence="1">
    <location>
        <begin position="54"/>
        <end position="179"/>
    </location>
</feature>
<gene>
    <name evidence="2" type="ORF">COS61_01190</name>
</gene>
<dbReference type="PANTHER" id="PTHR45138">
    <property type="entry name" value="REGULATORY COMPONENTS OF SENSORY TRANSDUCTION SYSTEM"/>
    <property type="match status" value="1"/>
</dbReference>
<dbReference type="SUPFAM" id="SSF55073">
    <property type="entry name" value="Nucleotide cyclase"/>
    <property type="match status" value="1"/>
</dbReference>
<proteinExistence type="predicted"/>
<dbReference type="NCBIfam" id="TIGR00254">
    <property type="entry name" value="GGDEF"/>
    <property type="match status" value="1"/>
</dbReference>
<dbReference type="Pfam" id="PF00990">
    <property type="entry name" value="GGDEF"/>
    <property type="match status" value="1"/>
</dbReference>